<evidence type="ECO:0000313" key="2">
    <source>
        <dbReference type="Proteomes" id="UP000032102"/>
    </source>
</evidence>
<proteinExistence type="predicted"/>
<keyword evidence="2" id="KW-1185">Reference proteome</keyword>
<reference evidence="1 2" key="1">
    <citation type="submission" date="2015-01" db="EMBL/GenBank/DDBJ databases">
        <title>Draft genome of Anoxybacillus thermarum strain AF/04.</title>
        <authorList>
            <person name="Poli A."/>
            <person name="Nicolaus B."/>
            <person name="Chan K.-G."/>
            <person name="Kahar U.M."/>
            <person name="Yaakob A.S."/>
            <person name="Chan C.S."/>
            <person name="Goh K.M."/>
        </authorList>
    </citation>
    <scope>NUCLEOTIDE SEQUENCE [LARGE SCALE GENOMIC DNA]</scope>
    <source>
        <strain evidence="1 2">AF/04</strain>
    </source>
</reference>
<accession>A0A0D0QWL4</accession>
<dbReference type="AlphaFoldDB" id="A0A0D0QWL4"/>
<sequence>MNLDYFIALTVGRNGVGKVKLRRVYNCLFENEEEQELLYVHGEDFDGNIIYEYCDGTFQLHKMTKYQLTEKYSRVWISPSKEDL</sequence>
<name>A0A0D0QWL4_9BACL</name>
<evidence type="ECO:0000313" key="1">
    <source>
        <dbReference type="EMBL" id="KIQ93864.1"/>
    </source>
</evidence>
<dbReference type="Proteomes" id="UP000032102">
    <property type="component" value="Unassembled WGS sequence"/>
</dbReference>
<protein>
    <submittedName>
        <fullName evidence="1">Uncharacterized protein</fullName>
    </submittedName>
</protein>
<dbReference type="RefSeq" id="WP_152619616.1">
    <property type="nucleotide sequence ID" value="NZ_JXTH01000041.1"/>
</dbReference>
<gene>
    <name evidence="1" type="ORF">LH47_02014</name>
</gene>
<organism evidence="1 2">
    <name type="scientific">Anoxybacillus thermarum</name>
    <dbReference type="NCBI Taxonomy" id="404937"/>
    <lineage>
        <taxon>Bacteria</taxon>
        <taxon>Bacillati</taxon>
        <taxon>Bacillota</taxon>
        <taxon>Bacilli</taxon>
        <taxon>Bacillales</taxon>
        <taxon>Anoxybacillaceae</taxon>
        <taxon>Anoxybacillus</taxon>
    </lineage>
</organism>
<comment type="caution">
    <text evidence="1">The sequence shown here is derived from an EMBL/GenBank/DDBJ whole genome shotgun (WGS) entry which is preliminary data.</text>
</comment>
<dbReference type="EMBL" id="JXTH01000041">
    <property type="protein sequence ID" value="KIQ93864.1"/>
    <property type="molecule type" value="Genomic_DNA"/>
</dbReference>